<name>A0A433A1I4_9FUNG</name>
<sequence>MARLFSTTLKQTLKAPDPTRDYTLLIKEVHIRGPFEILRSGAILVDLPGVGTTDAITSAVTCNYLKSAKAFWVVHDILRAADNQNARNQLKESFRRRVRIFIIEPCNALLCPPLHLLFSFVEWRWKAINSHAMSIIPVFMDNQLRSVAFVCTKTDQCEPDADDVQLDSDQEDDDMSCDENSSTEDNGEYLARIANARNISTVQKIRDNFRAIQQ</sequence>
<dbReference type="Proteomes" id="UP000268093">
    <property type="component" value="Unassembled WGS sequence"/>
</dbReference>
<reference evidence="2 3" key="1">
    <citation type="journal article" date="2018" name="New Phytol.">
        <title>Phylogenomics of Endogonaceae and evolution of mycorrhizas within Mucoromycota.</title>
        <authorList>
            <person name="Chang Y."/>
            <person name="Desiro A."/>
            <person name="Na H."/>
            <person name="Sandor L."/>
            <person name="Lipzen A."/>
            <person name="Clum A."/>
            <person name="Barry K."/>
            <person name="Grigoriev I.V."/>
            <person name="Martin F.M."/>
            <person name="Stajich J.E."/>
            <person name="Smith M.E."/>
            <person name="Bonito G."/>
            <person name="Spatafora J.W."/>
        </authorList>
    </citation>
    <scope>NUCLEOTIDE SEQUENCE [LARGE SCALE GENOMIC DNA]</scope>
    <source>
        <strain evidence="2 3">GMNB39</strain>
    </source>
</reference>
<dbReference type="EMBL" id="RBNI01020706">
    <property type="protein sequence ID" value="RUO96544.1"/>
    <property type="molecule type" value="Genomic_DNA"/>
</dbReference>
<evidence type="ECO:0000256" key="1">
    <source>
        <dbReference type="SAM" id="MobiDB-lite"/>
    </source>
</evidence>
<dbReference type="SUPFAM" id="SSF52540">
    <property type="entry name" value="P-loop containing nucleoside triphosphate hydrolases"/>
    <property type="match status" value="1"/>
</dbReference>
<evidence type="ECO:0008006" key="4">
    <source>
        <dbReference type="Google" id="ProtNLM"/>
    </source>
</evidence>
<organism evidence="2 3">
    <name type="scientific">Jimgerdemannia flammicorona</name>
    <dbReference type="NCBI Taxonomy" id="994334"/>
    <lineage>
        <taxon>Eukaryota</taxon>
        <taxon>Fungi</taxon>
        <taxon>Fungi incertae sedis</taxon>
        <taxon>Mucoromycota</taxon>
        <taxon>Mucoromycotina</taxon>
        <taxon>Endogonomycetes</taxon>
        <taxon>Endogonales</taxon>
        <taxon>Endogonaceae</taxon>
        <taxon>Jimgerdemannia</taxon>
    </lineage>
</organism>
<feature type="non-terminal residue" evidence="2">
    <location>
        <position position="214"/>
    </location>
</feature>
<evidence type="ECO:0000313" key="2">
    <source>
        <dbReference type="EMBL" id="RUO96544.1"/>
    </source>
</evidence>
<dbReference type="AlphaFoldDB" id="A0A433A1I4"/>
<protein>
    <recommendedName>
        <fullName evidence="4">G domain-containing protein</fullName>
    </recommendedName>
</protein>
<gene>
    <name evidence="2" type="ORF">BC936DRAFT_141860</name>
</gene>
<accession>A0A433A1I4</accession>
<feature type="region of interest" description="Disordered" evidence="1">
    <location>
        <begin position="161"/>
        <end position="185"/>
    </location>
</feature>
<keyword evidence="3" id="KW-1185">Reference proteome</keyword>
<dbReference type="InterPro" id="IPR027417">
    <property type="entry name" value="P-loop_NTPase"/>
</dbReference>
<evidence type="ECO:0000313" key="3">
    <source>
        <dbReference type="Proteomes" id="UP000268093"/>
    </source>
</evidence>
<dbReference type="PANTHER" id="PTHR36681:SF3">
    <property type="entry name" value="NUCLEAR GTPASE, GERMINAL CENTER-ASSOCIATED, TANDEM DUPLICATE 3"/>
    <property type="match status" value="1"/>
</dbReference>
<comment type="caution">
    <text evidence="2">The sequence shown here is derived from an EMBL/GenBank/DDBJ whole genome shotgun (WGS) entry which is preliminary data.</text>
</comment>
<dbReference type="OrthoDB" id="3598281at2759"/>
<proteinExistence type="predicted"/>
<dbReference type="PANTHER" id="PTHR36681">
    <property type="entry name" value="NUCLEAR GTPASE, GERMINAL CENTER-ASSOCIATED, TANDEM DUPLICATE 3"/>
    <property type="match status" value="1"/>
</dbReference>